<feature type="region of interest" description="Disordered" evidence="1">
    <location>
        <begin position="127"/>
        <end position="165"/>
    </location>
</feature>
<protein>
    <submittedName>
        <fullName evidence="2">Uncharacterized protein</fullName>
    </submittedName>
</protein>
<reference evidence="2" key="2">
    <citation type="submission" date="2020-11" db="EMBL/GenBank/DDBJ databases">
        <authorList>
            <consortium name="DOE Joint Genome Institute"/>
            <person name="Kuo A."/>
            <person name="Miyauchi S."/>
            <person name="Kiss E."/>
            <person name="Drula E."/>
            <person name="Kohler A."/>
            <person name="Sanchez-Garcia M."/>
            <person name="Andreopoulos B."/>
            <person name="Barry K.W."/>
            <person name="Bonito G."/>
            <person name="Buee M."/>
            <person name="Carver A."/>
            <person name="Chen C."/>
            <person name="Cichocki N."/>
            <person name="Clum A."/>
            <person name="Culley D."/>
            <person name="Crous P.W."/>
            <person name="Fauchery L."/>
            <person name="Girlanda M."/>
            <person name="Hayes R."/>
            <person name="Keri Z."/>
            <person name="Labutti K."/>
            <person name="Lipzen A."/>
            <person name="Lombard V."/>
            <person name="Magnuson J."/>
            <person name="Maillard F."/>
            <person name="Morin E."/>
            <person name="Murat C."/>
            <person name="Nolan M."/>
            <person name="Ohm R."/>
            <person name="Pangilinan J."/>
            <person name="Pereira M."/>
            <person name="Perotto S."/>
            <person name="Peter M."/>
            <person name="Riley R."/>
            <person name="Sitrit Y."/>
            <person name="Stielow B."/>
            <person name="Szollosi G."/>
            <person name="Zifcakova L."/>
            <person name="Stursova M."/>
            <person name="Spatafora J.W."/>
            <person name="Tedersoo L."/>
            <person name="Vaario L.-M."/>
            <person name="Yamada A."/>
            <person name="Yan M."/>
            <person name="Wang P."/>
            <person name="Xu J."/>
            <person name="Bruns T."/>
            <person name="Baldrian P."/>
            <person name="Vilgalys R."/>
            <person name="Henrissat B."/>
            <person name="Grigoriev I.V."/>
            <person name="Hibbett D."/>
            <person name="Nagy L.G."/>
            <person name="Martin F.M."/>
        </authorList>
    </citation>
    <scope>NUCLEOTIDE SEQUENCE</scope>
    <source>
        <strain evidence="2">UH-Tt-Lm1</strain>
    </source>
</reference>
<comment type="caution">
    <text evidence="2">The sequence shown here is derived from an EMBL/GenBank/DDBJ whole genome shotgun (WGS) entry which is preliminary data.</text>
</comment>
<feature type="compositionally biased region" description="Polar residues" evidence="1">
    <location>
        <begin position="127"/>
        <end position="153"/>
    </location>
</feature>
<accession>A0A9P6L6Z3</accession>
<proteinExistence type="predicted"/>
<evidence type="ECO:0000313" key="3">
    <source>
        <dbReference type="Proteomes" id="UP000736335"/>
    </source>
</evidence>
<evidence type="ECO:0000256" key="1">
    <source>
        <dbReference type="SAM" id="MobiDB-lite"/>
    </source>
</evidence>
<organism evidence="2 3">
    <name type="scientific">Thelephora terrestris</name>
    <dbReference type="NCBI Taxonomy" id="56493"/>
    <lineage>
        <taxon>Eukaryota</taxon>
        <taxon>Fungi</taxon>
        <taxon>Dikarya</taxon>
        <taxon>Basidiomycota</taxon>
        <taxon>Agaricomycotina</taxon>
        <taxon>Agaricomycetes</taxon>
        <taxon>Thelephorales</taxon>
        <taxon>Thelephoraceae</taxon>
        <taxon>Thelephora</taxon>
    </lineage>
</organism>
<dbReference type="AlphaFoldDB" id="A0A9P6L6Z3"/>
<keyword evidence="3" id="KW-1185">Reference proteome</keyword>
<gene>
    <name evidence="2" type="ORF">BJ322DRAFT_1020214</name>
</gene>
<sequence length="165" mass="19120">MPFSRSDFEKRVTAPILPEDLRDIAVLIFREMAMRRSQIREEQTGFENLTDEELHQVMYRTLNRMVTRMYQQDQHWRSTCQQNGKRGQLNEPRRVRCLQVKIYCLSSRRAHQAIKGQHRAHNRFEVTQANPSSSPKSLSATPQLQSSPTSTPLNDDLPALSPLSA</sequence>
<dbReference type="Proteomes" id="UP000736335">
    <property type="component" value="Unassembled WGS sequence"/>
</dbReference>
<dbReference type="EMBL" id="WIUZ02000006">
    <property type="protein sequence ID" value="KAF9786097.1"/>
    <property type="molecule type" value="Genomic_DNA"/>
</dbReference>
<reference evidence="2" key="1">
    <citation type="journal article" date="2020" name="Nat. Commun.">
        <title>Large-scale genome sequencing of mycorrhizal fungi provides insights into the early evolution of symbiotic traits.</title>
        <authorList>
            <person name="Miyauchi S."/>
            <person name="Kiss E."/>
            <person name="Kuo A."/>
            <person name="Drula E."/>
            <person name="Kohler A."/>
            <person name="Sanchez-Garcia M."/>
            <person name="Morin E."/>
            <person name="Andreopoulos B."/>
            <person name="Barry K.W."/>
            <person name="Bonito G."/>
            <person name="Buee M."/>
            <person name="Carver A."/>
            <person name="Chen C."/>
            <person name="Cichocki N."/>
            <person name="Clum A."/>
            <person name="Culley D."/>
            <person name="Crous P.W."/>
            <person name="Fauchery L."/>
            <person name="Girlanda M."/>
            <person name="Hayes R.D."/>
            <person name="Keri Z."/>
            <person name="LaButti K."/>
            <person name="Lipzen A."/>
            <person name="Lombard V."/>
            <person name="Magnuson J."/>
            <person name="Maillard F."/>
            <person name="Murat C."/>
            <person name="Nolan M."/>
            <person name="Ohm R.A."/>
            <person name="Pangilinan J."/>
            <person name="Pereira M.F."/>
            <person name="Perotto S."/>
            <person name="Peter M."/>
            <person name="Pfister S."/>
            <person name="Riley R."/>
            <person name="Sitrit Y."/>
            <person name="Stielow J.B."/>
            <person name="Szollosi G."/>
            <person name="Zifcakova L."/>
            <person name="Stursova M."/>
            <person name="Spatafora J.W."/>
            <person name="Tedersoo L."/>
            <person name="Vaario L.M."/>
            <person name="Yamada A."/>
            <person name="Yan M."/>
            <person name="Wang P."/>
            <person name="Xu J."/>
            <person name="Bruns T."/>
            <person name="Baldrian P."/>
            <person name="Vilgalys R."/>
            <person name="Dunand C."/>
            <person name="Henrissat B."/>
            <person name="Grigoriev I.V."/>
            <person name="Hibbett D."/>
            <person name="Nagy L.G."/>
            <person name="Martin F.M."/>
        </authorList>
    </citation>
    <scope>NUCLEOTIDE SEQUENCE</scope>
    <source>
        <strain evidence="2">UH-Tt-Lm1</strain>
    </source>
</reference>
<name>A0A9P6L6Z3_9AGAM</name>
<evidence type="ECO:0000313" key="2">
    <source>
        <dbReference type="EMBL" id="KAF9786097.1"/>
    </source>
</evidence>